<evidence type="ECO:0000313" key="3">
    <source>
        <dbReference type="Proteomes" id="UP000176944"/>
    </source>
</evidence>
<proteinExistence type="predicted"/>
<protein>
    <submittedName>
        <fullName evidence="2">Uncharacterized protein</fullName>
    </submittedName>
</protein>
<name>A0A1D9FTU7_MOOP1</name>
<gene>
    <name evidence="2" type="ORF">BJP36_01210</name>
</gene>
<organism evidence="2 3">
    <name type="scientific">Moorena producens (strain JHB)</name>
    <dbReference type="NCBI Taxonomy" id="1454205"/>
    <lineage>
        <taxon>Bacteria</taxon>
        <taxon>Bacillati</taxon>
        <taxon>Cyanobacteriota</taxon>
        <taxon>Cyanophyceae</taxon>
        <taxon>Coleofasciculales</taxon>
        <taxon>Coleofasciculaceae</taxon>
        <taxon>Moorena</taxon>
    </lineage>
</organism>
<feature type="compositionally biased region" description="Basic residues" evidence="1">
    <location>
        <begin position="41"/>
        <end position="59"/>
    </location>
</feature>
<dbReference type="AlphaFoldDB" id="A0A1D9FTU7"/>
<feature type="region of interest" description="Disordered" evidence="1">
    <location>
        <begin position="34"/>
        <end position="59"/>
    </location>
</feature>
<sequence length="59" mass="6472">MHAKGKPSAISYQRTAISATRTLREQLMGKVSASFAQRGQTRTRGRKAKAKACATKHLK</sequence>
<accession>A0A1D9FTU7</accession>
<evidence type="ECO:0000313" key="2">
    <source>
        <dbReference type="EMBL" id="AOY78713.1"/>
    </source>
</evidence>
<dbReference type="EMBL" id="CP017708">
    <property type="protein sequence ID" value="AOY78713.1"/>
    <property type="molecule type" value="Genomic_DNA"/>
</dbReference>
<reference evidence="3" key="1">
    <citation type="submission" date="2016-10" db="EMBL/GenBank/DDBJ databases">
        <title>Comparative genomics uncovers the prolific and rare metabolic potential of the cyanobacterial genus Moorea.</title>
        <authorList>
            <person name="Leao T."/>
            <person name="Castelao G."/>
            <person name="Korobeynikov A."/>
            <person name="Monroe E.A."/>
            <person name="Podell S."/>
            <person name="Glukhov E."/>
            <person name="Allen E."/>
            <person name="Gerwick W.H."/>
            <person name="Gerwick L."/>
        </authorList>
    </citation>
    <scope>NUCLEOTIDE SEQUENCE [LARGE SCALE GENOMIC DNA]</scope>
    <source>
        <strain evidence="3">JHB</strain>
    </source>
</reference>
<dbReference type="Proteomes" id="UP000176944">
    <property type="component" value="Chromosome"/>
</dbReference>
<evidence type="ECO:0000256" key="1">
    <source>
        <dbReference type="SAM" id="MobiDB-lite"/>
    </source>
</evidence>